<gene>
    <name evidence="6" type="ORF">GT409_09435</name>
</gene>
<evidence type="ECO:0000313" key="6">
    <source>
        <dbReference type="EMBL" id="QHI69666.1"/>
    </source>
</evidence>
<keyword evidence="4 6" id="KW-0808">Transferase</keyword>
<proteinExistence type="inferred from homology"/>
<evidence type="ECO:0000256" key="4">
    <source>
        <dbReference type="ARBA" id="ARBA00022679"/>
    </source>
</evidence>
<dbReference type="InterPro" id="IPR050078">
    <property type="entry name" value="Ribosomal_L11_MeTrfase_PrmA"/>
</dbReference>
<protein>
    <submittedName>
        <fullName evidence="6">Methyltransferase</fullName>
    </submittedName>
</protein>
<dbReference type="PIRSF" id="PIRSF000401">
    <property type="entry name" value="RPL11_MTase"/>
    <property type="match status" value="1"/>
</dbReference>
<dbReference type="PANTHER" id="PTHR43648:SF1">
    <property type="entry name" value="ELECTRON TRANSFER FLAVOPROTEIN BETA SUBUNIT LYSINE METHYLTRANSFERASE"/>
    <property type="match status" value="1"/>
</dbReference>
<evidence type="ECO:0000256" key="3">
    <source>
        <dbReference type="ARBA" id="ARBA00022603"/>
    </source>
</evidence>
<dbReference type="RefSeq" id="WP_160628848.1">
    <property type="nucleotide sequence ID" value="NZ_CP047593.1"/>
</dbReference>
<reference evidence="6 7" key="1">
    <citation type="submission" date="2020-01" db="EMBL/GenBank/DDBJ databases">
        <title>Ponticoccus aerotolerans gen. nov., sp. nov., an anaerobic bacterium and proposal of Ponticoccusceae fam. nov., Ponticoccusles ord. nov. and Ponticoccuse classis nov. in the phylum Kiritimatiellaeota.</title>
        <authorList>
            <person name="Zhou L.Y."/>
            <person name="Du Z.J."/>
        </authorList>
    </citation>
    <scope>NUCLEOTIDE SEQUENCE [LARGE SCALE GENOMIC DNA]</scope>
    <source>
        <strain evidence="6 7">S-5007</strain>
    </source>
</reference>
<dbReference type="Proteomes" id="UP000464954">
    <property type="component" value="Chromosome"/>
</dbReference>
<dbReference type="InterPro" id="IPR004498">
    <property type="entry name" value="Ribosomal_PrmA_MeTrfase"/>
</dbReference>
<keyword evidence="7" id="KW-1185">Reference proteome</keyword>
<evidence type="ECO:0000256" key="5">
    <source>
        <dbReference type="ARBA" id="ARBA00022691"/>
    </source>
</evidence>
<evidence type="ECO:0000256" key="2">
    <source>
        <dbReference type="ARBA" id="ARBA00022490"/>
    </source>
</evidence>
<name>A0A6P1MDJ8_9BACT</name>
<dbReference type="EMBL" id="CP047593">
    <property type="protein sequence ID" value="QHI69666.1"/>
    <property type="molecule type" value="Genomic_DNA"/>
</dbReference>
<keyword evidence="5" id="KW-0949">S-adenosyl-L-methionine</keyword>
<dbReference type="Pfam" id="PF06325">
    <property type="entry name" value="PrmA"/>
    <property type="match status" value="1"/>
</dbReference>
<organism evidence="6 7">
    <name type="scientific">Tichowtungia aerotolerans</name>
    <dbReference type="NCBI Taxonomy" id="2697043"/>
    <lineage>
        <taxon>Bacteria</taxon>
        <taxon>Pseudomonadati</taxon>
        <taxon>Kiritimatiellota</taxon>
        <taxon>Tichowtungiia</taxon>
        <taxon>Tichowtungiales</taxon>
        <taxon>Tichowtungiaceae</taxon>
        <taxon>Tichowtungia</taxon>
    </lineage>
</organism>
<evidence type="ECO:0000313" key="7">
    <source>
        <dbReference type="Proteomes" id="UP000464954"/>
    </source>
</evidence>
<keyword evidence="3 6" id="KW-0489">Methyltransferase</keyword>
<dbReference type="InterPro" id="IPR029063">
    <property type="entry name" value="SAM-dependent_MTases_sf"/>
</dbReference>
<dbReference type="SUPFAM" id="SSF53335">
    <property type="entry name" value="S-adenosyl-L-methionine-dependent methyltransferases"/>
    <property type="match status" value="1"/>
</dbReference>
<dbReference type="GO" id="GO:0032259">
    <property type="term" value="P:methylation"/>
    <property type="evidence" value="ECO:0007669"/>
    <property type="project" value="UniProtKB-KW"/>
</dbReference>
<dbReference type="KEGG" id="taer:GT409_09435"/>
<evidence type="ECO:0000256" key="1">
    <source>
        <dbReference type="ARBA" id="ARBA00009741"/>
    </source>
</evidence>
<dbReference type="Gene3D" id="3.40.50.150">
    <property type="entry name" value="Vaccinia Virus protein VP39"/>
    <property type="match status" value="1"/>
</dbReference>
<dbReference type="AlphaFoldDB" id="A0A6P1MDJ8"/>
<comment type="similarity">
    <text evidence="1">Belongs to the methyltransferase superfamily. PrmA family.</text>
</comment>
<sequence length="283" mass="30672">MSTEQAAGGAILTLATKQSHAEEISDWIAENLVKTVVELKKPGGKEVLLEVYFDNTLEAEVAAKALEEFPIFGKSIREYAAEEWTESWKKHFKPMDIGRNLRVCPPWLAGESDRMELVINPGLSFGTGNHFTTRFCLEQLDRLVPESGAKTMADIGTGSGILAIAAVKLGVDHAVGADFDPLCVEQSILNAAANGVAGRTEFFQHDITEGWKDETYDIVCANIYSSLLIDNASTLLGITGKYLLLTGIREVELDGVADTFVQLGGSEIIRDCGGEWGGLVFEA</sequence>
<keyword evidence="2" id="KW-0963">Cytoplasm</keyword>
<dbReference type="GO" id="GO:0008276">
    <property type="term" value="F:protein methyltransferase activity"/>
    <property type="evidence" value="ECO:0007669"/>
    <property type="project" value="InterPro"/>
</dbReference>
<dbReference type="PANTHER" id="PTHR43648">
    <property type="entry name" value="ELECTRON TRANSFER FLAVOPROTEIN BETA SUBUNIT LYSINE METHYLTRANSFERASE"/>
    <property type="match status" value="1"/>
</dbReference>
<dbReference type="CDD" id="cd02440">
    <property type="entry name" value="AdoMet_MTases"/>
    <property type="match status" value="1"/>
</dbReference>
<accession>A0A6P1MDJ8</accession>